<gene>
    <name evidence="1" type="ORF">CYNAS_LOCUS18876</name>
</gene>
<dbReference type="EMBL" id="CATQJL010000316">
    <property type="protein sequence ID" value="CAJ0606893.1"/>
    <property type="molecule type" value="Genomic_DNA"/>
</dbReference>
<comment type="caution">
    <text evidence="1">The sequence shown here is derived from an EMBL/GenBank/DDBJ whole genome shotgun (WGS) entry which is preliminary data.</text>
</comment>
<keyword evidence="2" id="KW-1185">Reference proteome</keyword>
<dbReference type="Proteomes" id="UP001176961">
    <property type="component" value="Unassembled WGS sequence"/>
</dbReference>
<proteinExistence type="predicted"/>
<evidence type="ECO:0000313" key="1">
    <source>
        <dbReference type="EMBL" id="CAJ0606893.1"/>
    </source>
</evidence>
<protein>
    <submittedName>
        <fullName evidence="1">Uncharacterized protein</fullName>
    </submittedName>
</protein>
<accession>A0AA36HBC8</accession>
<reference evidence="1" key="1">
    <citation type="submission" date="2023-07" db="EMBL/GenBank/DDBJ databases">
        <authorList>
            <consortium name="CYATHOMIX"/>
        </authorList>
    </citation>
    <scope>NUCLEOTIDE SEQUENCE</scope>
    <source>
        <strain evidence="1">N/A</strain>
    </source>
</reference>
<sequence>MQNAVVQRIPGNSDMCDIPVSSRSQTEGVEGTLLADVTSPHGKNHRIVFYRDINVLAFKLIENKGIIAETIEIVEDVTEIIRTSLQVRLASTPTCATTANMDPVCISYTDAIVVALKRKEILLELNESRTPDSNRRKLRAWTEIRDVVLVKCRKLMTILQIKRVWRSKKAHVRDLLLKERRYRQATGGGVDVDLERTIMKASESLTEAELQLANCLGREAITCGIGRMETYVDKQGDDERVRKPDERVGRRMKGVVGGIRQWT</sequence>
<organism evidence="1 2">
    <name type="scientific">Cylicocyclus nassatus</name>
    <name type="common">Nematode worm</name>
    <dbReference type="NCBI Taxonomy" id="53992"/>
    <lineage>
        <taxon>Eukaryota</taxon>
        <taxon>Metazoa</taxon>
        <taxon>Ecdysozoa</taxon>
        <taxon>Nematoda</taxon>
        <taxon>Chromadorea</taxon>
        <taxon>Rhabditida</taxon>
        <taxon>Rhabditina</taxon>
        <taxon>Rhabditomorpha</taxon>
        <taxon>Strongyloidea</taxon>
        <taxon>Strongylidae</taxon>
        <taxon>Cylicocyclus</taxon>
    </lineage>
</organism>
<dbReference type="AlphaFoldDB" id="A0AA36HBC8"/>
<name>A0AA36HBC8_CYLNA</name>
<evidence type="ECO:0000313" key="2">
    <source>
        <dbReference type="Proteomes" id="UP001176961"/>
    </source>
</evidence>